<dbReference type="Proteomes" id="UP000191901">
    <property type="component" value="Chromosome"/>
</dbReference>
<proteinExistence type="predicted"/>
<dbReference type="Pfam" id="PF05419">
    <property type="entry name" value="GUN4"/>
    <property type="match status" value="1"/>
</dbReference>
<dbReference type="OrthoDB" id="7915178at2"/>
<dbReference type="AlphaFoldDB" id="A0A1Z3HT54"/>
<protein>
    <submittedName>
        <fullName evidence="2">GUN4 domain containing transcriptional regulator</fullName>
    </submittedName>
</protein>
<evidence type="ECO:0000259" key="1">
    <source>
        <dbReference type="PROSITE" id="PS50104"/>
    </source>
</evidence>
<sequence>MAEQQFDVFLAHSSKDKRLIRQIYRQLKARGIRPWLDEEEIAPGTRFADEIQQAIGQIKSAAVCIGQSGLGRWQVLELEAFIRRCVERDIRVIPVLLPGVDRIPDNLIFLGGFHAVPFSTDINDERALSQLVWGITGQKPTREPNNSHSEAAPVLEPDDLSSEKGIDYTHLRDLLAAGDWKAADQETADRMLDAMGKSSWGNVPSKDLLNFPCADLKTIDRLWVKYSQGQFGFSVQKDIYVECGAKLDGEYPGDAIWGTFCDRIGWRRGGQYISYSDGIFDTSAPQTV</sequence>
<dbReference type="InterPro" id="IPR035897">
    <property type="entry name" value="Toll_tir_struct_dom_sf"/>
</dbReference>
<dbReference type="PROSITE" id="PS50104">
    <property type="entry name" value="TIR"/>
    <property type="match status" value="1"/>
</dbReference>
<organism evidence="2 3">
    <name type="scientific">Halomicronema hongdechloris C2206</name>
    <dbReference type="NCBI Taxonomy" id="1641165"/>
    <lineage>
        <taxon>Bacteria</taxon>
        <taxon>Bacillati</taxon>
        <taxon>Cyanobacteriota</taxon>
        <taxon>Cyanophyceae</taxon>
        <taxon>Nodosilineales</taxon>
        <taxon>Nodosilineaceae</taxon>
        <taxon>Halomicronema</taxon>
    </lineage>
</organism>
<evidence type="ECO:0000313" key="3">
    <source>
        <dbReference type="Proteomes" id="UP000191901"/>
    </source>
</evidence>
<accession>A0A1Z3HT54</accession>
<dbReference type="Pfam" id="PF13676">
    <property type="entry name" value="TIR_2"/>
    <property type="match status" value="1"/>
</dbReference>
<dbReference type="RefSeq" id="WP_080811458.1">
    <property type="nucleotide sequence ID" value="NZ_CP021983.2"/>
</dbReference>
<dbReference type="InterPro" id="IPR008629">
    <property type="entry name" value="GUN4-like"/>
</dbReference>
<keyword evidence="3" id="KW-1185">Reference proteome</keyword>
<dbReference type="KEGG" id="hhg:XM38_044320"/>
<dbReference type="InterPro" id="IPR037215">
    <property type="entry name" value="GUN4-like_sf"/>
</dbReference>
<gene>
    <name evidence="2" type="ORF">XM38_044320</name>
</gene>
<dbReference type="SUPFAM" id="SSF52200">
    <property type="entry name" value="Toll/Interleukin receptor TIR domain"/>
    <property type="match status" value="1"/>
</dbReference>
<dbReference type="PANTHER" id="PTHR34800:SF1">
    <property type="entry name" value="TETRAPYRROLE-BINDING PROTEIN, CHLOROPLASTIC"/>
    <property type="match status" value="1"/>
</dbReference>
<dbReference type="PANTHER" id="PTHR34800">
    <property type="entry name" value="TETRAPYRROLE-BINDING PROTEIN, CHLOROPLASTIC"/>
    <property type="match status" value="1"/>
</dbReference>
<name>A0A1Z3HT54_9CYAN</name>
<evidence type="ECO:0000313" key="2">
    <source>
        <dbReference type="EMBL" id="ASC73465.1"/>
    </source>
</evidence>
<feature type="domain" description="TIR" evidence="1">
    <location>
        <begin position="4"/>
        <end position="139"/>
    </location>
</feature>
<dbReference type="Gene3D" id="1.25.40.620">
    <property type="match status" value="1"/>
</dbReference>
<dbReference type="EMBL" id="CP021983">
    <property type="protein sequence ID" value="ASC73465.1"/>
    <property type="molecule type" value="Genomic_DNA"/>
</dbReference>
<dbReference type="GO" id="GO:0007165">
    <property type="term" value="P:signal transduction"/>
    <property type="evidence" value="ECO:0007669"/>
    <property type="project" value="InterPro"/>
</dbReference>
<dbReference type="Gene3D" id="3.40.50.10140">
    <property type="entry name" value="Toll/interleukin-1 receptor homology (TIR) domain"/>
    <property type="match status" value="1"/>
</dbReference>
<reference evidence="2 3" key="1">
    <citation type="journal article" date="2016" name="Biochim. Biophys. Acta">
        <title>Characterization of red-shifted phycobilisomes isolated from the chlorophyll f-containing cyanobacterium Halomicronema hongdechloris.</title>
        <authorList>
            <person name="Li Y."/>
            <person name="Lin Y."/>
            <person name="Garvey C.J."/>
            <person name="Birch D."/>
            <person name="Corkery R.W."/>
            <person name="Loughlin P.C."/>
            <person name="Scheer H."/>
            <person name="Willows R.D."/>
            <person name="Chen M."/>
        </authorList>
    </citation>
    <scope>NUCLEOTIDE SEQUENCE [LARGE SCALE GENOMIC DNA]</scope>
    <source>
        <strain evidence="2 3">C2206</strain>
    </source>
</reference>
<dbReference type="SUPFAM" id="SSF140869">
    <property type="entry name" value="GUN4-like"/>
    <property type="match status" value="1"/>
</dbReference>
<dbReference type="InterPro" id="IPR000157">
    <property type="entry name" value="TIR_dom"/>
</dbReference>
<dbReference type="Gene3D" id="1.10.10.1770">
    <property type="entry name" value="Gun4-like"/>
    <property type="match status" value="1"/>
</dbReference>
<dbReference type="CDD" id="cd16383">
    <property type="entry name" value="GUN4"/>
    <property type="match status" value="1"/>
</dbReference>
<dbReference type="GO" id="GO:0046906">
    <property type="term" value="F:tetrapyrrole binding"/>
    <property type="evidence" value="ECO:0007669"/>
    <property type="project" value="TreeGrafter"/>
</dbReference>